<protein>
    <recommendedName>
        <fullName evidence="2">phosphoribosylglycinamide formyltransferase 1</fullName>
        <ecNumber evidence="2">2.1.2.2</ecNumber>
    </recommendedName>
</protein>
<reference evidence="7" key="1">
    <citation type="submission" date="2020-01" db="EMBL/GenBank/DDBJ databases">
        <authorList>
            <consortium name="DOE Joint Genome Institute"/>
            <person name="Haridas S."/>
            <person name="Albert R."/>
            <person name="Binder M."/>
            <person name="Bloem J."/>
            <person name="Labutti K."/>
            <person name="Salamov A."/>
            <person name="Andreopoulos B."/>
            <person name="Baker S.E."/>
            <person name="Barry K."/>
            <person name="Bills G."/>
            <person name="Bluhm B.H."/>
            <person name="Cannon C."/>
            <person name="Castanera R."/>
            <person name="Culley D.E."/>
            <person name="Daum C."/>
            <person name="Ezra D."/>
            <person name="Gonzalez J.B."/>
            <person name="Henrissat B."/>
            <person name="Kuo A."/>
            <person name="Liang C."/>
            <person name="Lipzen A."/>
            <person name="Lutzoni F."/>
            <person name="Magnuson J."/>
            <person name="Mondo S."/>
            <person name="Nolan M."/>
            <person name="Ohm R."/>
            <person name="Pangilinan J."/>
            <person name="Park H.-J."/>
            <person name="Ramirez L."/>
            <person name="Alfaro M."/>
            <person name="Sun H."/>
            <person name="Tritt A."/>
            <person name="Yoshinaga Y."/>
            <person name="Zwiers L.-H."/>
            <person name="Turgeon B.G."/>
            <person name="Goodwin S.B."/>
            <person name="Spatafora J.W."/>
            <person name="Crous P.W."/>
            <person name="Grigoriev I.V."/>
        </authorList>
    </citation>
    <scope>NUCLEOTIDE SEQUENCE</scope>
    <source>
        <strain evidence="7">CBS 342.82</strain>
    </source>
</reference>
<name>A0A6J3MBQ9_9PEZI</name>
<dbReference type="Pfam" id="PF00551">
    <property type="entry name" value="Formyl_trans_N"/>
    <property type="match status" value="1"/>
</dbReference>
<dbReference type="SUPFAM" id="SSF53328">
    <property type="entry name" value="Formyltransferase"/>
    <property type="match status" value="1"/>
</dbReference>
<dbReference type="Proteomes" id="UP000504637">
    <property type="component" value="Unplaced"/>
</dbReference>
<evidence type="ECO:0000256" key="4">
    <source>
        <dbReference type="ARBA" id="ARBA00022755"/>
    </source>
</evidence>
<dbReference type="AlphaFoldDB" id="A0A6J3MBQ9"/>
<evidence type="ECO:0000256" key="2">
    <source>
        <dbReference type="ARBA" id="ARBA00012254"/>
    </source>
</evidence>
<reference evidence="7" key="2">
    <citation type="submission" date="2020-04" db="EMBL/GenBank/DDBJ databases">
        <authorList>
            <consortium name="NCBI Genome Project"/>
        </authorList>
    </citation>
    <scope>NUCLEOTIDE SEQUENCE</scope>
    <source>
        <strain evidence="7">CBS 342.82</strain>
    </source>
</reference>
<sequence length="228" mass="24660">MAQSPSSPTKITVLISGSGTNLQALIDASQTPSLPNVRFTRVISDRKDAYGLQRARAAGIPTTHHGILPYKKLHPDSTSPPTFLAARQAYDARLAELILADGPDLVVCAGFMRIVTDGLLGPLRRADVPIINLHPALHGDLVGAGCIERAWEEFAAGRRTRTGIMIHHVIAEVDLGEPIVQREVGIEGCASLEELQGRIHEAEHRLIVEGTRRVVEQVSGRKRSGKAQ</sequence>
<evidence type="ECO:0000256" key="1">
    <source>
        <dbReference type="ARBA" id="ARBA00005054"/>
    </source>
</evidence>
<dbReference type="PANTHER" id="PTHR43369:SF2">
    <property type="entry name" value="PHOSPHORIBOSYLGLYCINAMIDE FORMYLTRANSFERASE"/>
    <property type="match status" value="1"/>
</dbReference>
<evidence type="ECO:0000256" key="3">
    <source>
        <dbReference type="ARBA" id="ARBA00022679"/>
    </source>
</evidence>
<organism evidence="7">
    <name type="scientific">Dissoconium aciculare CBS 342.82</name>
    <dbReference type="NCBI Taxonomy" id="1314786"/>
    <lineage>
        <taxon>Eukaryota</taxon>
        <taxon>Fungi</taxon>
        <taxon>Dikarya</taxon>
        <taxon>Ascomycota</taxon>
        <taxon>Pezizomycotina</taxon>
        <taxon>Dothideomycetes</taxon>
        <taxon>Dothideomycetidae</taxon>
        <taxon>Mycosphaerellales</taxon>
        <taxon>Dissoconiaceae</taxon>
        <taxon>Dissoconium</taxon>
    </lineage>
</organism>
<keyword evidence="3" id="KW-0808">Transferase</keyword>
<dbReference type="PANTHER" id="PTHR43369">
    <property type="entry name" value="PHOSPHORIBOSYLGLYCINAMIDE FORMYLTRANSFERASE"/>
    <property type="match status" value="1"/>
</dbReference>
<evidence type="ECO:0000259" key="5">
    <source>
        <dbReference type="Pfam" id="PF00551"/>
    </source>
</evidence>
<keyword evidence="6" id="KW-1185">Reference proteome</keyword>
<dbReference type="EC" id="2.1.2.2" evidence="2"/>
<accession>A0A6J3MBQ9</accession>
<evidence type="ECO:0000313" key="6">
    <source>
        <dbReference type="Proteomes" id="UP000504637"/>
    </source>
</evidence>
<reference evidence="7" key="3">
    <citation type="submission" date="2025-08" db="UniProtKB">
        <authorList>
            <consortium name="RefSeq"/>
        </authorList>
    </citation>
    <scope>IDENTIFICATION</scope>
    <source>
        <strain evidence="7">CBS 342.82</strain>
    </source>
</reference>
<dbReference type="GeneID" id="54365308"/>
<feature type="domain" description="Formyl transferase N-terminal" evidence="5">
    <location>
        <begin position="10"/>
        <end position="209"/>
    </location>
</feature>
<dbReference type="InterPro" id="IPR036477">
    <property type="entry name" value="Formyl_transf_N_sf"/>
</dbReference>
<gene>
    <name evidence="7" type="ORF">K489DRAFT_408670</name>
</gene>
<dbReference type="InterPro" id="IPR002376">
    <property type="entry name" value="Formyl_transf_N"/>
</dbReference>
<dbReference type="InterPro" id="IPR004607">
    <property type="entry name" value="GART"/>
</dbReference>
<evidence type="ECO:0000313" key="7">
    <source>
        <dbReference type="RefSeq" id="XP_033461308.1"/>
    </source>
</evidence>
<dbReference type="Gene3D" id="3.40.50.170">
    <property type="entry name" value="Formyl transferase, N-terminal domain"/>
    <property type="match status" value="1"/>
</dbReference>
<dbReference type="RefSeq" id="XP_033461308.1">
    <property type="nucleotide sequence ID" value="XM_033607508.1"/>
</dbReference>
<dbReference type="GO" id="GO:0006189">
    <property type="term" value="P:'de novo' IMP biosynthetic process"/>
    <property type="evidence" value="ECO:0007669"/>
    <property type="project" value="InterPro"/>
</dbReference>
<comment type="pathway">
    <text evidence="1">Purine metabolism; IMP biosynthesis via de novo pathway; N(2)-formyl-N(1)-(5-phospho-D-ribosyl)glycinamide from N(1)-(5-phospho-D-ribosyl)glycinamide (10-formyl THF route): step 1/1.</text>
</comment>
<proteinExistence type="predicted"/>
<dbReference type="GO" id="GO:0005737">
    <property type="term" value="C:cytoplasm"/>
    <property type="evidence" value="ECO:0007669"/>
    <property type="project" value="TreeGrafter"/>
</dbReference>
<keyword evidence="4" id="KW-0658">Purine biosynthesis</keyword>
<dbReference type="OrthoDB" id="5575075at2759"/>
<dbReference type="GO" id="GO:0004644">
    <property type="term" value="F:phosphoribosylglycinamide formyltransferase activity"/>
    <property type="evidence" value="ECO:0007669"/>
    <property type="project" value="UniProtKB-EC"/>
</dbReference>
<dbReference type="NCBIfam" id="TIGR00639">
    <property type="entry name" value="PurN"/>
    <property type="match status" value="1"/>
</dbReference>